<evidence type="ECO:0000313" key="3">
    <source>
        <dbReference type="Proteomes" id="UP000027222"/>
    </source>
</evidence>
<accession>A0A067T9E2</accession>
<feature type="non-terminal residue" evidence="2">
    <location>
        <position position="1"/>
    </location>
</feature>
<protein>
    <submittedName>
        <fullName evidence="2">Uncharacterized protein</fullName>
    </submittedName>
</protein>
<gene>
    <name evidence="2" type="ORF">GALMADRAFT_267584</name>
    <name evidence="1" type="ORF">GALMADRAFT_272733</name>
</gene>
<dbReference type="Proteomes" id="UP000027222">
    <property type="component" value="Unassembled WGS sequence"/>
</dbReference>
<name>A0A067T9E2_GALM3</name>
<proteinExistence type="predicted"/>
<keyword evidence="3" id="KW-1185">Reference proteome</keyword>
<dbReference type="AlphaFoldDB" id="A0A067T9E2"/>
<dbReference type="HOGENOM" id="CLU_2984488_0_0_1"/>
<reference evidence="3" key="1">
    <citation type="journal article" date="2014" name="Proc. Natl. Acad. Sci. U.S.A.">
        <title>Extensive sampling of basidiomycete genomes demonstrates inadequacy of the white-rot/brown-rot paradigm for wood decay fungi.</title>
        <authorList>
            <person name="Riley R."/>
            <person name="Salamov A.A."/>
            <person name="Brown D.W."/>
            <person name="Nagy L.G."/>
            <person name="Floudas D."/>
            <person name="Held B.W."/>
            <person name="Levasseur A."/>
            <person name="Lombard V."/>
            <person name="Morin E."/>
            <person name="Otillar R."/>
            <person name="Lindquist E.A."/>
            <person name="Sun H."/>
            <person name="LaButti K.M."/>
            <person name="Schmutz J."/>
            <person name="Jabbour D."/>
            <person name="Luo H."/>
            <person name="Baker S.E."/>
            <person name="Pisabarro A.G."/>
            <person name="Walton J.D."/>
            <person name="Blanchette R.A."/>
            <person name="Henrissat B."/>
            <person name="Martin F."/>
            <person name="Cullen D."/>
            <person name="Hibbett D.S."/>
            <person name="Grigoriev I.V."/>
        </authorList>
    </citation>
    <scope>NUCLEOTIDE SEQUENCE [LARGE SCALE GENOMIC DNA]</scope>
    <source>
        <strain evidence="3">CBS 339.88</strain>
    </source>
</reference>
<dbReference type="EMBL" id="KL142378">
    <property type="protein sequence ID" value="KDR76504.1"/>
    <property type="molecule type" value="Genomic_DNA"/>
</dbReference>
<sequence>AFYCLSVIYFEHKSSREPTACVYFNCTAIPTTTYHHNTLDGTTEDSWFRKAPGIPPRR</sequence>
<dbReference type="EMBL" id="KL142410">
    <property type="protein sequence ID" value="KDR68078.1"/>
    <property type="molecule type" value="Genomic_DNA"/>
</dbReference>
<evidence type="ECO:0000313" key="2">
    <source>
        <dbReference type="EMBL" id="KDR76504.1"/>
    </source>
</evidence>
<evidence type="ECO:0000313" key="1">
    <source>
        <dbReference type="EMBL" id="KDR68078.1"/>
    </source>
</evidence>
<reference evidence="2" key="2">
    <citation type="journal article" date="2014" name="Proc. Natl. Acad. Sci. U.S.A.">
        <title>Extensive sampling of basidiomycete genomes demonstrates inadequacy of the white rot/brown rot paradigm for wood decay fungi.</title>
        <authorList>
            <person name="Riley R."/>
            <person name="Salamov A.A."/>
            <person name="Brown D.W."/>
            <person name="Nagy L.G."/>
            <person name="Floudas D."/>
            <person name="Held B.W."/>
            <person name="Levasseur A."/>
            <person name="Lombard V."/>
            <person name="Morin E."/>
            <person name="Otillar R."/>
            <person name="Lindquist E.A."/>
            <person name="Sun H."/>
            <person name="LaButti K.M."/>
            <person name="Schmutz J."/>
            <person name="Jabbour D."/>
            <person name="Luo H."/>
            <person name="Baker S.E."/>
            <person name="Pisabarro A.G."/>
            <person name="Walton J.D."/>
            <person name="Blanchette R.A."/>
            <person name="Henrissat B."/>
            <person name="Martin F."/>
            <person name="Cullen D."/>
            <person name="Hibbett D.S."/>
            <person name="Grigoriev I.V."/>
        </authorList>
    </citation>
    <scope>NUCLEOTIDE SEQUENCE</scope>
    <source>
        <strain evidence="2">CBS 339.88</strain>
    </source>
</reference>
<organism evidence="2 3">
    <name type="scientific">Galerina marginata (strain CBS 339.88)</name>
    <dbReference type="NCBI Taxonomy" id="685588"/>
    <lineage>
        <taxon>Eukaryota</taxon>
        <taxon>Fungi</taxon>
        <taxon>Dikarya</taxon>
        <taxon>Basidiomycota</taxon>
        <taxon>Agaricomycotina</taxon>
        <taxon>Agaricomycetes</taxon>
        <taxon>Agaricomycetidae</taxon>
        <taxon>Agaricales</taxon>
        <taxon>Agaricineae</taxon>
        <taxon>Strophariaceae</taxon>
        <taxon>Galerina</taxon>
    </lineage>
</organism>